<dbReference type="RefSeq" id="WP_133682188.1">
    <property type="nucleotide sequence ID" value="NZ_SNZP01000011.1"/>
</dbReference>
<dbReference type="InterPro" id="IPR011992">
    <property type="entry name" value="EF-hand-dom_pair"/>
</dbReference>
<sequence length="137" mass="14471">MKHIAPFSTLIVSLLIALLAGTAQAQTANATSAPHSRAGLAQLGDPYVPPRVKAAARAMAVAPTTSGASLQAQALGKLQQKFNQADLDHTGRITKTQAKQTGFGFVANHFEQIDAQHRGSVSFDELKTFMRANGANF</sequence>
<evidence type="ECO:0000256" key="1">
    <source>
        <dbReference type="SAM" id="SignalP"/>
    </source>
</evidence>
<gene>
    <name evidence="3" type="ORF">DFP86_11171</name>
</gene>
<dbReference type="Proteomes" id="UP000295611">
    <property type="component" value="Unassembled WGS sequence"/>
</dbReference>
<keyword evidence="4" id="KW-1185">Reference proteome</keyword>
<dbReference type="InterPro" id="IPR002048">
    <property type="entry name" value="EF_hand_dom"/>
</dbReference>
<keyword evidence="1" id="KW-0732">Signal</keyword>
<reference evidence="3 4" key="1">
    <citation type="submission" date="2019-03" db="EMBL/GenBank/DDBJ databases">
        <title>Genomic Encyclopedia of Type Strains, Phase III (KMG-III): the genomes of soil and plant-associated and newly described type strains.</title>
        <authorList>
            <person name="Whitman W."/>
        </authorList>
    </citation>
    <scope>NUCLEOTIDE SEQUENCE [LARGE SCALE GENOMIC DNA]</scope>
    <source>
        <strain evidence="3 4">CECT 8976</strain>
    </source>
</reference>
<dbReference type="PROSITE" id="PS50222">
    <property type="entry name" value="EF_HAND_2"/>
    <property type="match status" value="1"/>
</dbReference>
<dbReference type="Gene3D" id="1.10.238.10">
    <property type="entry name" value="EF-hand"/>
    <property type="match status" value="1"/>
</dbReference>
<accession>A0A4R7B0N1</accession>
<name>A0A4R7B0N1_9NEIS</name>
<feature type="domain" description="EF-hand" evidence="2">
    <location>
        <begin position="110"/>
        <end position="136"/>
    </location>
</feature>
<evidence type="ECO:0000313" key="4">
    <source>
        <dbReference type="Proteomes" id="UP000295611"/>
    </source>
</evidence>
<evidence type="ECO:0000259" key="2">
    <source>
        <dbReference type="PROSITE" id="PS50222"/>
    </source>
</evidence>
<proteinExistence type="predicted"/>
<comment type="caution">
    <text evidence="3">The sequence shown here is derived from an EMBL/GenBank/DDBJ whole genome shotgun (WGS) entry which is preliminary data.</text>
</comment>
<organism evidence="3 4">
    <name type="scientific">Paludibacterium purpuratum</name>
    <dbReference type="NCBI Taxonomy" id="1144873"/>
    <lineage>
        <taxon>Bacteria</taxon>
        <taxon>Pseudomonadati</taxon>
        <taxon>Pseudomonadota</taxon>
        <taxon>Betaproteobacteria</taxon>
        <taxon>Neisseriales</taxon>
        <taxon>Chromobacteriaceae</taxon>
        <taxon>Paludibacterium</taxon>
    </lineage>
</organism>
<dbReference type="SUPFAM" id="SSF47473">
    <property type="entry name" value="EF-hand"/>
    <property type="match status" value="1"/>
</dbReference>
<dbReference type="GO" id="GO:0005509">
    <property type="term" value="F:calcium ion binding"/>
    <property type="evidence" value="ECO:0007669"/>
    <property type="project" value="InterPro"/>
</dbReference>
<evidence type="ECO:0000313" key="3">
    <source>
        <dbReference type="EMBL" id="TDR76488.1"/>
    </source>
</evidence>
<protein>
    <submittedName>
        <fullName evidence="3">EF hand domain-containing protein</fullName>
    </submittedName>
</protein>
<dbReference type="EMBL" id="SNZP01000011">
    <property type="protein sequence ID" value="TDR76488.1"/>
    <property type="molecule type" value="Genomic_DNA"/>
</dbReference>
<feature type="chain" id="PRO_5020560308" evidence="1">
    <location>
        <begin position="26"/>
        <end position="137"/>
    </location>
</feature>
<dbReference type="AlphaFoldDB" id="A0A4R7B0N1"/>
<dbReference type="OrthoDB" id="9115083at2"/>
<feature type="signal peptide" evidence="1">
    <location>
        <begin position="1"/>
        <end position="25"/>
    </location>
</feature>